<dbReference type="PIRSF" id="PIRSF003113">
    <property type="entry name" value="BolA"/>
    <property type="match status" value="1"/>
</dbReference>
<reference evidence="3" key="1">
    <citation type="submission" date="2021-12" db="EMBL/GenBank/DDBJ databases">
        <authorList>
            <person name="King R."/>
        </authorList>
    </citation>
    <scope>NUCLEOTIDE SEQUENCE</scope>
</reference>
<name>A0A9P0F139_BEMTA</name>
<dbReference type="SUPFAM" id="SSF82657">
    <property type="entry name" value="BolA-like"/>
    <property type="match status" value="1"/>
</dbReference>
<evidence type="ECO:0000313" key="4">
    <source>
        <dbReference type="Proteomes" id="UP001152759"/>
    </source>
</evidence>
<organism evidence="3 4">
    <name type="scientific">Bemisia tabaci</name>
    <name type="common">Sweetpotato whitefly</name>
    <name type="synonym">Aleurodes tabaci</name>
    <dbReference type="NCBI Taxonomy" id="7038"/>
    <lineage>
        <taxon>Eukaryota</taxon>
        <taxon>Metazoa</taxon>
        <taxon>Ecdysozoa</taxon>
        <taxon>Arthropoda</taxon>
        <taxon>Hexapoda</taxon>
        <taxon>Insecta</taxon>
        <taxon>Pterygota</taxon>
        <taxon>Neoptera</taxon>
        <taxon>Paraneoptera</taxon>
        <taxon>Hemiptera</taxon>
        <taxon>Sternorrhyncha</taxon>
        <taxon>Aleyrodoidea</taxon>
        <taxon>Aleyrodidae</taxon>
        <taxon>Aleyrodinae</taxon>
        <taxon>Bemisia</taxon>
    </lineage>
</organism>
<sequence>MIARLKCSTRLFSVSSLRLSDAASSQAQVSEDQIKKLLKKKFPSAREVEVQDISGGCGAMFEVYVSTAEFKGLSTVKQHQLINKTLQEEIKNMHGIRIHTAVPE</sequence>
<keyword evidence="4" id="KW-1185">Reference proteome</keyword>
<evidence type="ECO:0008006" key="5">
    <source>
        <dbReference type="Google" id="ProtNLM"/>
    </source>
</evidence>
<dbReference type="InterPro" id="IPR002634">
    <property type="entry name" value="BolA"/>
</dbReference>
<dbReference type="GO" id="GO:0005759">
    <property type="term" value="C:mitochondrial matrix"/>
    <property type="evidence" value="ECO:0007669"/>
    <property type="project" value="TreeGrafter"/>
</dbReference>
<accession>A0A9P0F139</accession>
<proteinExistence type="inferred from homology"/>
<evidence type="ECO:0000256" key="2">
    <source>
        <dbReference type="RuleBase" id="RU003860"/>
    </source>
</evidence>
<dbReference type="InterPro" id="IPR036065">
    <property type="entry name" value="BolA-like_sf"/>
</dbReference>
<dbReference type="EMBL" id="OU963863">
    <property type="protein sequence ID" value="CAH0385288.1"/>
    <property type="molecule type" value="Genomic_DNA"/>
</dbReference>
<dbReference type="Gene3D" id="3.30.300.90">
    <property type="entry name" value="BolA-like"/>
    <property type="match status" value="1"/>
</dbReference>
<dbReference type="PANTHER" id="PTHR46188">
    <property type="entry name" value="BOLA-LIKE PROTEIN 3"/>
    <property type="match status" value="1"/>
</dbReference>
<dbReference type="InterPro" id="IPR052275">
    <property type="entry name" value="Mt_Fe-S_assembly_factor"/>
</dbReference>
<gene>
    <name evidence="3" type="ORF">BEMITA_LOCUS4530</name>
</gene>
<dbReference type="PANTHER" id="PTHR46188:SF1">
    <property type="entry name" value="BOLA-LIKE PROTEIN 3"/>
    <property type="match status" value="1"/>
</dbReference>
<dbReference type="AlphaFoldDB" id="A0A9P0F139"/>
<dbReference type="Proteomes" id="UP001152759">
    <property type="component" value="Chromosome 2"/>
</dbReference>
<evidence type="ECO:0000313" key="3">
    <source>
        <dbReference type="EMBL" id="CAH0385288.1"/>
    </source>
</evidence>
<dbReference type="Pfam" id="PF01722">
    <property type="entry name" value="BolA"/>
    <property type="match status" value="1"/>
</dbReference>
<evidence type="ECO:0000256" key="1">
    <source>
        <dbReference type="ARBA" id="ARBA00005578"/>
    </source>
</evidence>
<protein>
    <recommendedName>
        <fullName evidence="5">BolA-like protein 3</fullName>
    </recommendedName>
</protein>
<comment type="similarity">
    <text evidence="1 2">Belongs to the BolA/IbaG family.</text>
</comment>